<feature type="chain" id="PRO_5020339473" evidence="12">
    <location>
        <begin position="29"/>
        <end position="1332"/>
    </location>
</feature>
<dbReference type="Pfam" id="PF21461">
    <property type="entry name" value="HL_N-beta"/>
    <property type="match status" value="2"/>
</dbReference>
<feature type="region of interest" description="Disordered" evidence="11">
    <location>
        <begin position="255"/>
        <end position="282"/>
    </location>
</feature>
<dbReference type="PANTHER" id="PTHR43806">
    <property type="entry name" value="PEPTIDASE S8"/>
    <property type="match status" value="1"/>
</dbReference>
<feature type="region of interest" description="Disordered" evidence="11">
    <location>
        <begin position="554"/>
        <end position="590"/>
    </location>
</feature>
<organism evidence="14 15">
    <name type="scientific">Cytobacillus praedii</name>
    <dbReference type="NCBI Taxonomy" id="1742358"/>
    <lineage>
        <taxon>Bacteria</taxon>
        <taxon>Bacillati</taxon>
        <taxon>Bacillota</taxon>
        <taxon>Bacilli</taxon>
        <taxon>Bacillales</taxon>
        <taxon>Bacillaceae</taxon>
        <taxon>Cytobacillus</taxon>
    </lineage>
</organism>
<keyword evidence="5 12" id="KW-0732">Signal</keyword>
<dbReference type="SUPFAM" id="SSF52743">
    <property type="entry name" value="Subtilisin-like"/>
    <property type="match status" value="1"/>
</dbReference>
<evidence type="ECO:0000256" key="8">
    <source>
        <dbReference type="PIRSR" id="PIRSR615500-1"/>
    </source>
</evidence>
<feature type="compositionally biased region" description="Polar residues" evidence="11">
    <location>
        <begin position="571"/>
        <end position="581"/>
    </location>
</feature>
<dbReference type="PROSITE" id="PS00138">
    <property type="entry name" value="SUBTILASE_SER"/>
    <property type="match status" value="1"/>
</dbReference>
<dbReference type="PROSITE" id="PS00136">
    <property type="entry name" value="SUBTILASE_ASP"/>
    <property type="match status" value="1"/>
</dbReference>
<evidence type="ECO:0000313" key="15">
    <source>
        <dbReference type="Proteomes" id="UP000293846"/>
    </source>
</evidence>
<evidence type="ECO:0000256" key="2">
    <source>
        <dbReference type="ARBA" id="ARBA00022512"/>
    </source>
</evidence>
<dbReference type="InterPro" id="IPR034213">
    <property type="entry name" value="S8_Vpr-like"/>
</dbReference>
<evidence type="ECO:0000256" key="1">
    <source>
        <dbReference type="ARBA" id="ARBA00011073"/>
    </source>
</evidence>
<dbReference type="PRINTS" id="PR00723">
    <property type="entry name" value="SUBTILISIN"/>
</dbReference>
<evidence type="ECO:0000256" key="7">
    <source>
        <dbReference type="ARBA" id="ARBA00022825"/>
    </source>
</evidence>
<dbReference type="Gene3D" id="3.40.50.200">
    <property type="entry name" value="Peptidase S8/S53 domain"/>
    <property type="match status" value="1"/>
</dbReference>
<dbReference type="SMART" id="SM00635">
    <property type="entry name" value="BID_2"/>
    <property type="match status" value="3"/>
</dbReference>
<dbReference type="Pfam" id="PF05922">
    <property type="entry name" value="Inhibitor_I9"/>
    <property type="match status" value="1"/>
</dbReference>
<dbReference type="STRING" id="1742358.GCA_001439605_01664"/>
<comment type="similarity">
    <text evidence="1 9 10">Belongs to the peptidase S8 family.</text>
</comment>
<feature type="active site" description="Charge relay system" evidence="8 9">
    <location>
        <position position="233"/>
    </location>
</feature>
<gene>
    <name evidence="14" type="ORF">E0Y62_15555</name>
</gene>
<feature type="active site" description="Charge relay system" evidence="8 9">
    <location>
        <position position="295"/>
    </location>
</feature>
<reference evidence="14 15" key="1">
    <citation type="submission" date="2019-03" db="EMBL/GenBank/DDBJ databases">
        <authorList>
            <person name="Jensen L."/>
            <person name="Storgaard J."/>
            <person name="Sulaj E."/>
            <person name="Schramm A."/>
            <person name="Marshall I.P.G."/>
        </authorList>
    </citation>
    <scope>NUCLEOTIDE SEQUENCE [LARGE SCALE GENOMIC DNA]</scope>
    <source>
        <strain evidence="14 15">2017H2G3</strain>
    </source>
</reference>
<dbReference type="GO" id="GO:0016020">
    <property type="term" value="C:membrane"/>
    <property type="evidence" value="ECO:0007669"/>
    <property type="project" value="InterPro"/>
</dbReference>
<keyword evidence="6 9" id="KW-0378">Hydrolase</keyword>
<dbReference type="InterPro" id="IPR008964">
    <property type="entry name" value="Invasin/intimin_cell_adhesion"/>
</dbReference>
<dbReference type="PROSITE" id="PS51892">
    <property type="entry name" value="SUBTILASE"/>
    <property type="match status" value="1"/>
</dbReference>
<dbReference type="InterPro" id="IPR046450">
    <property type="entry name" value="PA_dom_sf"/>
</dbReference>
<accession>A0A4R1AU52</accession>
<dbReference type="InterPro" id="IPR000209">
    <property type="entry name" value="Peptidase_S8/S53_dom"/>
</dbReference>
<dbReference type="CDD" id="cd02133">
    <property type="entry name" value="PA_C5a_like"/>
    <property type="match status" value="1"/>
</dbReference>
<evidence type="ECO:0000256" key="4">
    <source>
        <dbReference type="ARBA" id="ARBA00022670"/>
    </source>
</evidence>
<feature type="domain" description="BIG2" evidence="13">
    <location>
        <begin position="1126"/>
        <end position="1209"/>
    </location>
</feature>
<dbReference type="RefSeq" id="WP_131237591.1">
    <property type="nucleotide sequence ID" value="NZ_SJTH01000020.1"/>
</dbReference>
<feature type="domain" description="BIG2" evidence="13">
    <location>
        <begin position="1033"/>
        <end position="1116"/>
    </location>
</feature>
<keyword evidence="15" id="KW-1185">Reference proteome</keyword>
<feature type="compositionally biased region" description="Basic and acidic residues" evidence="11">
    <location>
        <begin position="261"/>
        <end position="278"/>
    </location>
</feature>
<dbReference type="Pfam" id="PF02225">
    <property type="entry name" value="PA"/>
    <property type="match status" value="1"/>
</dbReference>
<evidence type="ECO:0000259" key="13">
    <source>
        <dbReference type="SMART" id="SM00635"/>
    </source>
</evidence>
<dbReference type="PROSITE" id="PS00137">
    <property type="entry name" value="SUBTILASE_HIS"/>
    <property type="match status" value="1"/>
</dbReference>
<name>A0A4R1AU52_9BACI</name>
<dbReference type="InterPro" id="IPR037045">
    <property type="entry name" value="S8pro/Inhibitor_I9_sf"/>
</dbReference>
<feature type="active site" description="Charge relay system" evidence="8 9">
    <location>
        <position position="622"/>
    </location>
</feature>
<dbReference type="InterPro" id="IPR023828">
    <property type="entry name" value="Peptidase_S8_Ser-AS"/>
</dbReference>
<feature type="compositionally biased region" description="Polar residues" evidence="11">
    <location>
        <begin position="1323"/>
        <end position="1332"/>
    </location>
</feature>
<dbReference type="Gene3D" id="3.50.30.30">
    <property type="match status" value="1"/>
</dbReference>
<keyword evidence="4 9" id="KW-0645">Protease</keyword>
<feature type="domain" description="BIG2" evidence="13">
    <location>
        <begin position="1224"/>
        <end position="1309"/>
    </location>
</feature>
<dbReference type="EMBL" id="SJTH01000020">
    <property type="protein sequence ID" value="TCJ03219.1"/>
    <property type="molecule type" value="Genomic_DNA"/>
</dbReference>
<dbReference type="Pfam" id="PF00082">
    <property type="entry name" value="Peptidase_S8"/>
    <property type="match status" value="1"/>
</dbReference>
<dbReference type="InterPro" id="IPR010435">
    <property type="entry name" value="C5a/SBT2-like_Fn3"/>
</dbReference>
<dbReference type="SUPFAM" id="SSF49373">
    <property type="entry name" value="Invasin/intimin cell-adhesion fragments"/>
    <property type="match status" value="1"/>
</dbReference>
<feature type="signal peptide" evidence="12">
    <location>
        <begin position="1"/>
        <end position="28"/>
    </location>
</feature>
<dbReference type="OrthoDB" id="9798386at2"/>
<evidence type="ECO:0000256" key="9">
    <source>
        <dbReference type="PROSITE-ProRule" id="PRU01240"/>
    </source>
</evidence>
<dbReference type="InterPro" id="IPR010259">
    <property type="entry name" value="S8pro/Inhibitor_I9"/>
</dbReference>
<evidence type="ECO:0000256" key="5">
    <source>
        <dbReference type="ARBA" id="ARBA00022729"/>
    </source>
</evidence>
<dbReference type="Gene3D" id="2.60.40.1080">
    <property type="match status" value="3"/>
</dbReference>
<dbReference type="GO" id="GO:0004252">
    <property type="term" value="F:serine-type endopeptidase activity"/>
    <property type="evidence" value="ECO:0007669"/>
    <property type="project" value="UniProtKB-UniRule"/>
</dbReference>
<dbReference type="InterPro" id="IPR050131">
    <property type="entry name" value="Peptidase_S8_subtilisin-like"/>
</dbReference>
<dbReference type="PANTHER" id="PTHR43806:SF65">
    <property type="entry name" value="SERINE PROTEASE APRX"/>
    <property type="match status" value="1"/>
</dbReference>
<evidence type="ECO:0000313" key="14">
    <source>
        <dbReference type="EMBL" id="TCJ03219.1"/>
    </source>
</evidence>
<dbReference type="InterPro" id="IPR023827">
    <property type="entry name" value="Peptidase_S8_Asp-AS"/>
</dbReference>
<dbReference type="GO" id="GO:0006508">
    <property type="term" value="P:proteolysis"/>
    <property type="evidence" value="ECO:0007669"/>
    <property type="project" value="UniProtKB-KW"/>
</dbReference>
<protein>
    <submittedName>
        <fullName evidence="14">Peptidase S8</fullName>
    </submittedName>
</protein>
<dbReference type="InterPro" id="IPR022398">
    <property type="entry name" value="Peptidase_S8_His-AS"/>
</dbReference>
<dbReference type="Gene3D" id="3.30.70.80">
    <property type="entry name" value="Peptidase S8 propeptide/proteinase inhibitor I9"/>
    <property type="match status" value="1"/>
</dbReference>
<evidence type="ECO:0000256" key="10">
    <source>
        <dbReference type="RuleBase" id="RU003355"/>
    </source>
</evidence>
<dbReference type="Pfam" id="PF06280">
    <property type="entry name" value="fn3_5"/>
    <property type="match status" value="1"/>
</dbReference>
<comment type="caution">
    <text evidence="14">The sequence shown here is derived from an EMBL/GenBank/DDBJ whole genome shotgun (WGS) entry which is preliminary data.</text>
</comment>
<proteinExistence type="inferred from homology"/>
<dbReference type="InterPro" id="IPR003343">
    <property type="entry name" value="Big_2"/>
</dbReference>
<evidence type="ECO:0000256" key="11">
    <source>
        <dbReference type="SAM" id="MobiDB-lite"/>
    </source>
</evidence>
<sequence length="1332" mass="140851">MGKRKFTKLFSSILAFIMVLSLVMPVSATETGAGTETTEQKAFKQQQQSERNMLLKAAIAEQQEASEGLPKLHKDLQDKSGTEKIPVIIHLSEKPVALEKGIEELKGKALSNSQISQIRSKITRQQANVDREMKVKGITFEKGFAYDTVLNGFAAKVKADDLKKLLEVTGITLVEPDAIVHASDDKKPVDSSSDLEKIVDYEAKMNTSISFLGIEKLWDKGYKGKGIKVAVLDTGIDPDHPEFQGIYKGGKNFIPNSSTYTRERADNDARETSPKERPANQPEFNAQGRAFYTDHGTHVAGTIAAIGANEYGIKGIAPEIDLYAYRVLGAYGSGSSSGIIAAIEHAVNEKMNVINLSLGGGPNSETDGGSFAINNAMMAGVISVIATGNDGPNRGTMGTPSTARLGIAVGNSTNPETQYNGEVTVKVGNDYSFAKQLKFMGTTFGQELQNQLAGEFELVAIPGVGNKADFNGIDVEGKVALIARGDIAFVDKIANAKENGAVATIIHNSSGGTNAPGVSDVFLGDSFAFLPSIDMSTTDGTAIREALKAGNGTVTFGNFDQERSEGDEVSDSSSRGPSTPNFDIKPDVTAPGTNIMSSVPAYKWDFPEASYEESYDRSSGTSMATPHIAGIAALIKQANPTWDAFDVKVALSNTAKIHNTNKYDVFTQGAGRVDAYAAAFPSVLAYAEDEAVLDASGEIVPNLKGTVTFGPQKLDNDITVTKQIRVKDLKGAGGNFSVEVDVTKSFADATLTIDQSSFTLAPNGEQLLNVTLTASQNAAAKAGDEYLGYIHINGGENHVSLPFAADFGGVAPTEIKDMRITETDLSFNGDGIKDSAMLYFTITGDVLTNYIEIWDIQNPEGGQYGDGYIGYLHAANSLGAGSYQLGITGQYRPWGGTGAEKIPDGLYTIDYNAQAASGEVLGDYVGPVVVKTTKPEIEGKVTENKLTGSVKDKYIDYNDVLKPYGLHYELNTKLKASYVITNDGKAGTAVPFTLNQDGTFEIELTEEADTVTVHVDDAAGNKGKADIAAEGAAEISLSVDKSDVKIEKGKTATVKVTQTTKDGDQSTDEDVTAKATYTVADEAIATAEAGVITAKAAGKTTVTISYGKNEVKVAVTVVDGEPGSEPEISLSVDQSAVTIKEGQTAAIKVTQTTKDGDEATEEDVTAKATYTVADEKVATANAGVITAKAAGETTLTITYGDNSVTVAVTVVKGEPDPDKETSLKLENVASSEKGPYVYIEKGKTYNLKVTEVTTIGDNTTEEDVTAKAAYKVANESTATVQNGVITAKKAGVTEMTVTYGENTVKVTVIVGDPGGGERPPTLPRTSSAMLLL</sequence>
<keyword evidence="3" id="KW-0964">Secreted</keyword>
<feature type="region of interest" description="Disordered" evidence="11">
    <location>
        <begin position="1312"/>
        <end position="1332"/>
    </location>
</feature>
<dbReference type="Proteomes" id="UP000293846">
    <property type="component" value="Unassembled WGS sequence"/>
</dbReference>
<dbReference type="InterPro" id="IPR036852">
    <property type="entry name" value="Peptidase_S8/S53_dom_sf"/>
</dbReference>
<evidence type="ECO:0000256" key="12">
    <source>
        <dbReference type="SAM" id="SignalP"/>
    </source>
</evidence>
<keyword evidence="2" id="KW-0134">Cell wall</keyword>
<dbReference type="InterPro" id="IPR003137">
    <property type="entry name" value="PA_domain"/>
</dbReference>
<dbReference type="CDD" id="cd07474">
    <property type="entry name" value="Peptidases_S8_subtilisin_Vpr-like"/>
    <property type="match status" value="1"/>
</dbReference>
<evidence type="ECO:0000256" key="6">
    <source>
        <dbReference type="ARBA" id="ARBA00022801"/>
    </source>
</evidence>
<evidence type="ECO:0000256" key="3">
    <source>
        <dbReference type="ARBA" id="ARBA00022525"/>
    </source>
</evidence>
<dbReference type="InterPro" id="IPR048734">
    <property type="entry name" value="HL_N-beta"/>
</dbReference>
<dbReference type="SUPFAM" id="SSF52025">
    <property type="entry name" value="PA domain"/>
    <property type="match status" value="1"/>
</dbReference>
<dbReference type="InterPro" id="IPR015500">
    <property type="entry name" value="Peptidase_S8_subtilisin-rel"/>
</dbReference>
<keyword evidence="7 9" id="KW-0720">Serine protease</keyword>